<dbReference type="InterPro" id="IPR003661">
    <property type="entry name" value="HisK_dim/P_dom"/>
</dbReference>
<dbReference type="SUPFAM" id="SSF55874">
    <property type="entry name" value="ATPase domain of HSP90 chaperone/DNA topoisomerase II/histidine kinase"/>
    <property type="match status" value="1"/>
</dbReference>
<keyword evidence="12" id="KW-0902">Two-component regulatory system</keyword>
<dbReference type="InterPro" id="IPR001789">
    <property type="entry name" value="Sig_transdc_resp-reg_receiver"/>
</dbReference>
<keyword evidence="6" id="KW-0808">Transferase</keyword>
<evidence type="ECO:0000256" key="6">
    <source>
        <dbReference type="ARBA" id="ARBA00022679"/>
    </source>
</evidence>
<evidence type="ECO:0000256" key="8">
    <source>
        <dbReference type="ARBA" id="ARBA00022741"/>
    </source>
</evidence>
<comment type="subcellular location">
    <subcellularLocation>
        <location evidence="2">Cell membrane</location>
        <topology evidence="2">Multi-pass membrane protein</topology>
    </subcellularLocation>
</comment>
<keyword evidence="7 16" id="KW-0812">Transmembrane</keyword>
<evidence type="ECO:0000313" key="19">
    <source>
        <dbReference type="EMBL" id="KYG74135.1"/>
    </source>
</evidence>
<dbReference type="SMART" id="SM00387">
    <property type="entry name" value="HATPase_c"/>
    <property type="match status" value="1"/>
</dbReference>
<dbReference type="InterPro" id="IPR036890">
    <property type="entry name" value="HATPase_C_sf"/>
</dbReference>
<keyword evidence="11 16" id="KW-1133">Transmembrane helix</keyword>
<feature type="transmembrane region" description="Helical" evidence="16">
    <location>
        <begin position="307"/>
        <end position="326"/>
    </location>
</feature>
<dbReference type="GO" id="GO:0005524">
    <property type="term" value="F:ATP binding"/>
    <property type="evidence" value="ECO:0007669"/>
    <property type="project" value="UniProtKB-KW"/>
</dbReference>
<evidence type="ECO:0000259" key="17">
    <source>
        <dbReference type="PROSITE" id="PS50109"/>
    </source>
</evidence>
<evidence type="ECO:0000256" key="15">
    <source>
        <dbReference type="SAM" id="Coils"/>
    </source>
</evidence>
<evidence type="ECO:0000256" key="13">
    <source>
        <dbReference type="ARBA" id="ARBA00023136"/>
    </source>
</evidence>
<dbReference type="EC" id="2.7.13.3" evidence="3"/>
<evidence type="ECO:0000256" key="4">
    <source>
        <dbReference type="ARBA" id="ARBA00022475"/>
    </source>
</evidence>
<dbReference type="InterPro" id="IPR005467">
    <property type="entry name" value="His_kinase_dom"/>
</dbReference>
<dbReference type="InterPro" id="IPR007891">
    <property type="entry name" value="CHASE3"/>
</dbReference>
<evidence type="ECO:0000256" key="1">
    <source>
        <dbReference type="ARBA" id="ARBA00000085"/>
    </source>
</evidence>
<dbReference type="PROSITE" id="PS50109">
    <property type="entry name" value="HIS_KIN"/>
    <property type="match status" value="1"/>
</dbReference>
<dbReference type="PRINTS" id="PR00344">
    <property type="entry name" value="BCTRLSENSOR"/>
</dbReference>
<dbReference type="Pfam" id="PF00072">
    <property type="entry name" value="Response_reg"/>
    <property type="match status" value="1"/>
</dbReference>
<evidence type="ECO:0000256" key="9">
    <source>
        <dbReference type="ARBA" id="ARBA00022777"/>
    </source>
</evidence>
<evidence type="ECO:0000256" key="10">
    <source>
        <dbReference type="ARBA" id="ARBA00022840"/>
    </source>
</evidence>
<organism evidence="19 20">
    <name type="scientific">Roseivirga spongicola</name>
    <dbReference type="NCBI Taxonomy" id="333140"/>
    <lineage>
        <taxon>Bacteria</taxon>
        <taxon>Pseudomonadati</taxon>
        <taxon>Bacteroidota</taxon>
        <taxon>Cytophagia</taxon>
        <taxon>Cytophagales</taxon>
        <taxon>Roseivirgaceae</taxon>
        <taxon>Roseivirga</taxon>
    </lineage>
</organism>
<evidence type="ECO:0000256" key="5">
    <source>
        <dbReference type="ARBA" id="ARBA00022553"/>
    </source>
</evidence>
<dbReference type="SMART" id="SM00388">
    <property type="entry name" value="HisKA"/>
    <property type="match status" value="1"/>
</dbReference>
<dbReference type="InterPro" id="IPR036097">
    <property type="entry name" value="HisK_dim/P_sf"/>
</dbReference>
<dbReference type="STRING" id="333140.AWW68_15910"/>
<dbReference type="CDD" id="cd00156">
    <property type="entry name" value="REC"/>
    <property type="match status" value="1"/>
</dbReference>
<evidence type="ECO:0000256" key="2">
    <source>
        <dbReference type="ARBA" id="ARBA00004651"/>
    </source>
</evidence>
<dbReference type="SUPFAM" id="SSF47226">
    <property type="entry name" value="Histidine-containing phosphotransfer domain, HPT domain"/>
    <property type="match status" value="1"/>
</dbReference>
<evidence type="ECO:0000256" key="14">
    <source>
        <dbReference type="PROSITE-ProRule" id="PRU00169"/>
    </source>
</evidence>
<evidence type="ECO:0000256" key="12">
    <source>
        <dbReference type="ARBA" id="ARBA00023012"/>
    </source>
</evidence>
<dbReference type="PROSITE" id="PS50110">
    <property type="entry name" value="RESPONSE_REGULATORY"/>
    <property type="match status" value="1"/>
</dbReference>
<keyword evidence="20" id="KW-1185">Reference proteome</keyword>
<dbReference type="GO" id="GO:0005886">
    <property type="term" value="C:plasma membrane"/>
    <property type="evidence" value="ECO:0007669"/>
    <property type="project" value="UniProtKB-SubCell"/>
</dbReference>
<dbReference type="FunFam" id="3.30.565.10:FF:000010">
    <property type="entry name" value="Sensor histidine kinase RcsC"/>
    <property type="match status" value="1"/>
</dbReference>
<dbReference type="SMART" id="SM00448">
    <property type="entry name" value="REC"/>
    <property type="match status" value="1"/>
</dbReference>
<evidence type="ECO:0000256" key="11">
    <source>
        <dbReference type="ARBA" id="ARBA00022989"/>
    </source>
</evidence>
<keyword evidence="9" id="KW-0418">Kinase</keyword>
<dbReference type="OrthoDB" id="9797097at2"/>
<evidence type="ECO:0000313" key="20">
    <source>
        <dbReference type="Proteomes" id="UP000075606"/>
    </source>
</evidence>
<dbReference type="InterPro" id="IPR036641">
    <property type="entry name" value="HPT_dom_sf"/>
</dbReference>
<keyword evidence="8" id="KW-0547">Nucleotide-binding</keyword>
<feature type="modified residue" description="4-aspartylphosphate" evidence="14">
    <location>
        <position position="654"/>
    </location>
</feature>
<evidence type="ECO:0000256" key="7">
    <source>
        <dbReference type="ARBA" id="ARBA00022692"/>
    </source>
</evidence>
<dbReference type="Gene3D" id="1.10.287.130">
    <property type="match status" value="1"/>
</dbReference>
<dbReference type="Proteomes" id="UP000075606">
    <property type="component" value="Unassembled WGS sequence"/>
</dbReference>
<feature type="transmembrane region" description="Helical" evidence="16">
    <location>
        <begin position="12"/>
        <end position="30"/>
    </location>
</feature>
<feature type="coiled-coil region" evidence="15">
    <location>
        <begin position="79"/>
        <end position="113"/>
    </location>
</feature>
<keyword evidence="15" id="KW-0175">Coiled coil</keyword>
<dbReference type="PANTHER" id="PTHR45339:SF1">
    <property type="entry name" value="HYBRID SIGNAL TRANSDUCTION HISTIDINE KINASE J"/>
    <property type="match status" value="1"/>
</dbReference>
<proteinExistence type="predicted"/>
<dbReference type="Gene3D" id="3.30.565.10">
    <property type="entry name" value="Histidine kinase-like ATPase, C-terminal domain"/>
    <property type="match status" value="1"/>
</dbReference>
<dbReference type="Pfam" id="PF00512">
    <property type="entry name" value="HisKA"/>
    <property type="match status" value="1"/>
</dbReference>
<comment type="caution">
    <text evidence="19">The sequence shown here is derived from an EMBL/GenBank/DDBJ whole genome shotgun (WGS) entry which is preliminary data.</text>
</comment>
<keyword evidence="4" id="KW-1003">Cell membrane</keyword>
<dbReference type="CDD" id="cd16922">
    <property type="entry name" value="HATPase_EvgS-ArcB-TorS-like"/>
    <property type="match status" value="1"/>
</dbReference>
<reference evidence="19 20" key="1">
    <citation type="submission" date="2016-01" db="EMBL/GenBank/DDBJ databases">
        <title>Genome sequencing of Roseivirga spongicola UST030701-084.</title>
        <authorList>
            <person name="Selvaratnam C."/>
            <person name="Thevarajoo S."/>
            <person name="Goh K.M."/>
            <person name="Ee R."/>
            <person name="Chan K.-G."/>
            <person name="Chong C.S."/>
        </authorList>
    </citation>
    <scope>NUCLEOTIDE SEQUENCE [LARGE SCALE GENOMIC DNA]</scope>
    <source>
        <strain evidence="19 20">UST030701-084</strain>
    </source>
</reference>
<dbReference type="InterPro" id="IPR011006">
    <property type="entry name" value="CheY-like_superfamily"/>
</dbReference>
<dbReference type="AlphaFoldDB" id="A0A150X5W9"/>
<dbReference type="GO" id="GO:0000155">
    <property type="term" value="F:phosphorelay sensor kinase activity"/>
    <property type="evidence" value="ECO:0007669"/>
    <property type="project" value="InterPro"/>
</dbReference>
<dbReference type="PANTHER" id="PTHR45339">
    <property type="entry name" value="HYBRID SIGNAL TRANSDUCTION HISTIDINE KINASE J"/>
    <property type="match status" value="1"/>
</dbReference>
<dbReference type="Pfam" id="PF05227">
    <property type="entry name" value="CHASE3"/>
    <property type="match status" value="1"/>
</dbReference>
<keyword evidence="13 16" id="KW-0472">Membrane</keyword>
<evidence type="ECO:0000259" key="18">
    <source>
        <dbReference type="PROSITE" id="PS50110"/>
    </source>
</evidence>
<dbReference type="Gene3D" id="3.40.50.2300">
    <property type="match status" value="1"/>
</dbReference>
<dbReference type="CDD" id="cd00082">
    <property type="entry name" value="HisKA"/>
    <property type="match status" value="1"/>
</dbReference>
<comment type="catalytic activity">
    <reaction evidence="1">
        <text>ATP + protein L-histidine = ADP + protein N-phospho-L-histidine.</text>
        <dbReference type="EC" id="2.7.13.3"/>
    </reaction>
</comment>
<keyword evidence="10" id="KW-0067">ATP-binding</keyword>
<dbReference type="Pfam" id="PF02518">
    <property type="entry name" value="HATPase_c"/>
    <property type="match status" value="1"/>
</dbReference>
<dbReference type="SUPFAM" id="SSF47384">
    <property type="entry name" value="Homodimeric domain of signal transducing histidine kinase"/>
    <property type="match status" value="1"/>
</dbReference>
<dbReference type="SUPFAM" id="SSF52172">
    <property type="entry name" value="CheY-like"/>
    <property type="match status" value="1"/>
</dbReference>
<accession>A0A150X5W9</accession>
<feature type="domain" description="Response regulatory" evidence="18">
    <location>
        <begin position="603"/>
        <end position="719"/>
    </location>
</feature>
<sequence>MALSPKSNSKIWLTFIIILIVVGAAIFWSFQSYKKLNNSIDSLTEPDHKSALIQNTIQGITKAEKHIQSYILTNDPNIYQNYRDEINNVLSNIDNLEQEMSEDSLQVQRVKSLERLFLQKLSYLDDFLKEKRAAQYRVFSSQALEKIEETTADSALTESQVLTKLKTTEKTKPVLKQDVVETEYKAPGLWEGVKRLFGAKNIRVDTITRISNDTVTTTEIVIDTLQVVDYNPDTMLLKVKKVLQEVANQEYNKRRLLSSKELNLLQQDLKLSEEIDRIISQLQVHERKNGARRRAESYDVTRSSTQIVLAFGLIGICVGGFFLFAIGRDLTRSRYLSKRLEEEKNKANQLAKMKEEFLANMSHEIRTPLNSILGFSNLIKQTSLNNQQKEYSVALDENTRYLTGLINDILDFSKLESSNIELHPTPFYVPDLVENLQSLFALQCAEKGLELKLELDNKLQEVDLIGDEFRLKQVLTNLLSNAVKFTKDGGIHLTIDTKERAGQHQLTIKVRDTGKGIDPSKFKHIFNAFEQEDSSVTREFGGTGLGLAIVKKLTDAMGGKITVDSKVGEFTEFKLRLNLDYQNHMASAKNTEKQAANNSFQGHVVVVEDDYWNKTLLQTVISPQVEKVSLFESASDALDFILKNRTSIDLVLTDISMPEFSGVDLLNRLQVAQVSTPVVAITAHAMPEKLKQFNELGFKAIITKPFNEGGIRAVLQDFLTEKEQDQMSNNQEPYVFNFERIKQFAGEDKSLLDDLVRSLIDNNSQNLNLFEEHLEEKNRTLLSDMAHKMIQTYDSLQLNQVVERLKSIEVYHELGKPERMLEEANSLLPELKSIHLQLLSIRP</sequence>
<keyword evidence="5 14" id="KW-0597">Phosphoprotein</keyword>
<name>A0A150X5W9_9BACT</name>
<evidence type="ECO:0000256" key="3">
    <source>
        <dbReference type="ARBA" id="ARBA00012438"/>
    </source>
</evidence>
<dbReference type="InterPro" id="IPR003594">
    <property type="entry name" value="HATPase_dom"/>
</dbReference>
<protein>
    <recommendedName>
        <fullName evidence="3">histidine kinase</fullName>
        <ecNumber evidence="3">2.7.13.3</ecNumber>
    </recommendedName>
</protein>
<feature type="domain" description="Histidine kinase" evidence="17">
    <location>
        <begin position="360"/>
        <end position="581"/>
    </location>
</feature>
<evidence type="ECO:0000256" key="16">
    <source>
        <dbReference type="SAM" id="Phobius"/>
    </source>
</evidence>
<dbReference type="InterPro" id="IPR004358">
    <property type="entry name" value="Sig_transdc_His_kin-like_C"/>
</dbReference>
<dbReference type="EMBL" id="LRPC01000028">
    <property type="protein sequence ID" value="KYG74135.1"/>
    <property type="molecule type" value="Genomic_DNA"/>
</dbReference>
<dbReference type="FunFam" id="1.10.287.130:FF:000001">
    <property type="entry name" value="Two-component sensor histidine kinase"/>
    <property type="match status" value="1"/>
</dbReference>
<dbReference type="RefSeq" id="WP_068223650.1">
    <property type="nucleotide sequence ID" value="NZ_CP139724.1"/>
</dbReference>
<gene>
    <name evidence="19" type="ORF">AWW68_15910</name>
</gene>